<comment type="subcellular location">
    <subcellularLocation>
        <location evidence="1 7">Cell membrane</location>
        <topology evidence="1 7">Multi-pass membrane protein</topology>
    </subcellularLocation>
</comment>
<comment type="similarity">
    <text evidence="7">Belongs to the binding-protein-dependent transport system permease family.</text>
</comment>
<dbReference type="InterPro" id="IPR045621">
    <property type="entry name" value="BPD_transp_1_N"/>
</dbReference>
<feature type="transmembrane region" description="Helical" evidence="7">
    <location>
        <begin position="237"/>
        <end position="262"/>
    </location>
</feature>
<evidence type="ECO:0000256" key="2">
    <source>
        <dbReference type="ARBA" id="ARBA00022448"/>
    </source>
</evidence>
<evidence type="ECO:0000259" key="8">
    <source>
        <dbReference type="PROSITE" id="PS50928"/>
    </source>
</evidence>
<dbReference type="Pfam" id="PF19300">
    <property type="entry name" value="BPD_transp_1_N"/>
    <property type="match status" value="1"/>
</dbReference>
<dbReference type="STRING" id="1117379.BABA_03824"/>
<dbReference type="GO" id="GO:0055085">
    <property type="term" value="P:transmembrane transport"/>
    <property type="evidence" value="ECO:0007669"/>
    <property type="project" value="InterPro"/>
</dbReference>
<dbReference type="SUPFAM" id="SSF161098">
    <property type="entry name" value="MetI-like"/>
    <property type="match status" value="1"/>
</dbReference>
<dbReference type="GO" id="GO:0005886">
    <property type="term" value="C:plasma membrane"/>
    <property type="evidence" value="ECO:0007669"/>
    <property type="project" value="UniProtKB-SubCell"/>
</dbReference>
<protein>
    <submittedName>
        <fullName evidence="9">Binding-protein-dependent transporters inner membrane component</fullName>
    </submittedName>
</protein>
<accession>K6DRU1</accession>
<dbReference type="InterPro" id="IPR000515">
    <property type="entry name" value="MetI-like"/>
</dbReference>
<feature type="transmembrane region" description="Helical" evidence="7">
    <location>
        <begin position="102"/>
        <end position="123"/>
    </location>
</feature>
<dbReference type="Pfam" id="PF00528">
    <property type="entry name" value="BPD_transp_1"/>
    <property type="match status" value="1"/>
</dbReference>
<keyword evidence="4 7" id="KW-0812">Transmembrane</keyword>
<evidence type="ECO:0000256" key="3">
    <source>
        <dbReference type="ARBA" id="ARBA00022475"/>
    </source>
</evidence>
<dbReference type="OrthoDB" id="9773683at2"/>
<evidence type="ECO:0000313" key="9">
    <source>
        <dbReference type="EMBL" id="EKN70958.1"/>
    </source>
</evidence>
<dbReference type="eggNOG" id="COG0601">
    <property type="taxonomic scope" value="Bacteria"/>
</dbReference>
<name>K6DRU1_9BACI</name>
<keyword evidence="6 7" id="KW-0472">Membrane</keyword>
<dbReference type="Gene3D" id="1.10.3720.10">
    <property type="entry name" value="MetI-like"/>
    <property type="match status" value="1"/>
</dbReference>
<dbReference type="RefSeq" id="WP_007083800.1">
    <property type="nucleotide sequence ID" value="NZ_AJLS01000035.1"/>
</dbReference>
<evidence type="ECO:0000256" key="1">
    <source>
        <dbReference type="ARBA" id="ARBA00004651"/>
    </source>
</evidence>
<reference evidence="9 10" key="1">
    <citation type="journal article" date="2012" name="Front. Microbiol.">
        <title>Redundancy and modularity in membrane-associated dissimilatory nitrate reduction in Bacillus.</title>
        <authorList>
            <person name="Heylen K."/>
            <person name="Keltjens J."/>
        </authorList>
    </citation>
    <scope>NUCLEOTIDE SEQUENCE [LARGE SCALE GENOMIC DNA]</scope>
    <source>
        <strain evidence="10">LMG 21833T</strain>
    </source>
</reference>
<dbReference type="PANTHER" id="PTHR43163:SF6">
    <property type="entry name" value="DIPEPTIDE TRANSPORT SYSTEM PERMEASE PROTEIN DPPB-RELATED"/>
    <property type="match status" value="1"/>
</dbReference>
<dbReference type="PATRIC" id="fig|1117379.3.peg.787"/>
<evidence type="ECO:0000256" key="5">
    <source>
        <dbReference type="ARBA" id="ARBA00022989"/>
    </source>
</evidence>
<organism evidence="9 10">
    <name type="scientific">Neobacillus bataviensis LMG 21833</name>
    <dbReference type="NCBI Taxonomy" id="1117379"/>
    <lineage>
        <taxon>Bacteria</taxon>
        <taxon>Bacillati</taxon>
        <taxon>Bacillota</taxon>
        <taxon>Bacilli</taxon>
        <taxon>Bacillales</taxon>
        <taxon>Bacillaceae</taxon>
        <taxon>Neobacillus</taxon>
    </lineage>
</organism>
<evidence type="ECO:0000256" key="4">
    <source>
        <dbReference type="ARBA" id="ARBA00022692"/>
    </source>
</evidence>
<dbReference type="EMBL" id="AJLS01000035">
    <property type="protein sequence ID" value="EKN70958.1"/>
    <property type="molecule type" value="Genomic_DNA"/>
</dbReference>
<keyword evidence="5 7" id="KW-1133">Transmembrane helix</keyword>
<evidence type="ECO:0000313" key="10">
    <source>
        <dbReference type="Proteomes" id="UP000006316"/>
    </source>
</evidence>
<dbReference type="PROSITE" id="PS50928">
    <property type="entry name" value="ABC_TM1"/>
    <property type="match status" value="1"/>
</dbReference>
<dbReference type="PANTHER" id="PTHR43163">
    <property type="entry name" value="DIPEPTIDE TRANSPORT SYSTEM PERMEASE PROTEIN DPPB-RELATED"/>
    <property type="match status" value="1"/>
</dbReference>
<proteinExistence type="inferred from homology"/>
<dbReference type="InterPro" id="IPR035906">
    <property type="entry name" value="MetI-like_sf"/>
</dbReference>
<feature type="transmembrane region" description="Helical" evidence="7">
    <location>
        <begin position="135"/>
        <end position="158"/>
    </location>
</feature>
<evidence type="ECO:0000256" key="7">
    <source>
        <dbReference type="RuleBase" id="RU363032"/>
    </source>
</evidence>
<evidence type="ECO:0000256" key="6">
    <source>
        <dbReference type="ARBA" id="ARBA00023136"/>
    </source>
</evidence>
<comment type="caution">
    <text evidence="9">The sequence shown here is derived from an EMBL/GenBank/DDBJ whole genome shotgun (WGS) entry which is preliminary data.</text>
</comment>
<dbReference type="CDD" id="cd06261">
    <property type="entry name" value="TM_PBP2"/>
    <property type="match status" value="1"/>
</dbReference>
<feature type="transmembrane region" description="Helical" evidence="7">
    <location>
        <begin position="178"/>
        <end position="197"/>
    </location>
</feature>
<keyword evidence="10" id="KW-1185">Reference proteome</keyword>
<keyword evidence="2 7" id="KW-0813">Transport</keyword>
<feature type="transmembrane region" description="Helical" evidence="7">
    <location>
        <begin position="12"/>
        <end position="31"/>
    </location>
</feature>
<keyword evidence="3" id="KW-1003">Cell membrane</keyword>
<dbReference type="Proteomes" id="UP000006316">
    <property type="component" value="Unassembled WGS sequence"/>
</dbReference>
<feature type="transmembrane region" description="Helical" evidence="7">
    <location>
        <begin position="282"/>
        <end position="308"/>
    </location>
</feature>
<feature type="domain" description="ABC transmembrane type-1" evidence="8">
    <location>
        <begin position="96"/>
        <end position="301"/>
    </location>
</feature>
<gene>
    <name evidence="9" type="ORF">BABA_03824</name>
</gene>
<dbReference type="AlphaFoldDB" id="K6DRU1"/>
<sequence length="315" mass="34578">MFLTFLLRRLMYVIPMLIVTTLIVFSLILIIPGDPALALLGDNATEDKLALLRSQLGLDQPVLIQYWNWLTNAVQGDLGRSLFTGEIVSEAVSSRLGVTFQLVLASIIFSFVFGMIFAIASVIKPNSWVDYMARFIGTLGTAIPNFWLAMLLIVFFSVNLGWLPATGFISISESPVGFFQSVILPAICLGAFGAAQITRQLRSSLLEVLESDYIRTAYSKGLLIGPIIWKHGLRNSLLPVITTTGLLFGNMLGATVVIETVFAIPGMGQLAVNSILQRDFPMLQGVVLVMVVLVLVINFVTDVLYSVLDPRIEYK</sequence>